<gene>
    <name evidence="3" type="ORF">X798_05164</name>
</gene>
<dbReference type="CDD" id="cd20379">
    <property type="entry name" value="Tudor_dTUD-like"/>
    <property type="match status" value="1"/>
</dbReference>
<dbReference type="Pfam" id="PF00567">
    <property type="entry name" value="TUDOR"/>
    <property type="match status" value="1"/>
</dbReference>
<dbReference type="EMBL" id="KZ270020">
    <property type="protein sequence ID" value="OZC07854.1"/>
    <property type="molecule type" value="Genomic_DNA"/>
</dbReference>
<dbReference type="OrthoDB" id="5818567at2759"/>
<dbReference type="Gene3D" id="2.30.30.140">
    <property type="match status" value="1"/>
</dbReference>
<organism evidence="3 4">
    <name type="scientific">Onchocerca flexuosa</name>
    <dbReference type="NCBI Taxonomy" id="387005"/>
    <lineage>
        <taxon>Eukaryota</taxon>
        <taxon>Metazoa</taxon>
        <taxon>Ecdysozoa</taxon>
        <taxon>Nematoda</taxon>
        <taxon>Chromadorea</taxon>
        <taxon>Rhabditida</taxon>
        <taxon>Spirurina</taxon>
        <taxon>Spiruromorpha</taxon>
        <taxon>Filarioidea</taxon>
        <taxon>Onchocercidae</taxon>
        <taxon>Onchocerca</taxon>
    </lineage>
</organism>
<feature type="region of interest" description="Disordered" evidence="1">
    <location>
        <begin position="113"/>
        <end position="137"/>
    </location>
</feature>
<protein>
    <submittedName>
        <fullName evidence="3">Tudor domain protein</fullName>
    </submittedName>
</protein>
<dbReference type="AlphaFoldDB" id="A0A238BS83"/>
<accession>A0A238BS83</accession>
<evidence type="ECO:0000259" key="2">
    <source>
        <dbReference type="Pfam" id="PF00567"/>
    </source>
</evidence>
<reference evidence="3 4" key="1">
    <citation type="submission" date="2015-12" db="EMBL/GenBank/DDBJ databases">
        <title>Draft genome of the nematode, Onchocerca flexuosa.</title>
        <authorList>
            <person name="Mitreva M."/>
        </authorList>
    </citation>
    <scope>NUCLEOTIDE SEQUENCE [LARGE SCALE GENOMIC DNA]</scope>
    <source>
        <strain evidence="3">Red Deer</strain>
    </source>
</reference>
<keyword evidence="4" id="KW-1185">Reference proteome</keyword>
<feature type="domain" description="Tudor" evidence="2">
    <location>
        <begin position="156"/>
        <end position="260"/>
    </location>
</feature>
<name>A0A238BS83_9BILA</name>
<dbReference type="SUPFAM" id="SSF63748">
    <property type="entry name" value="Tudor/PWWP/MBT"/>
    <property type="match status" value="1"/>
</dbReference>
<dbReference type="InterPro" id="IPR002999">
    <property type="entry name" value="Tudor"/>
</dbReference>
<evidence type="ECO:0000313" key="3">
    <source>
        <dbReference type="EMBL" id="OZC07854.1"/>
    </source>
</evidence>
<sequence length="342" mass="38962">MSFPRTVLIPQERHFEPFSQSLSLGSQRRTLSLRCGVSSLQPLKHRSTNAFNSLVTNRLTSVSPSSKMSMPSFLSSSSSSQLHFKAPKLIPRSAIEFPQTSSKENPFRISLPAYKKQRKPSSSSSSSTKPSVIAVWPSPPLNNSDSYSENSDPLREKSVQVEVLNINCPTEIFLSTAETKMQYEMLRQKLSCLDDADLMPMSGSWCSQNEHYLFWFDDCWNRVKILAREDDDWKILCVDTGEEKFVKYNSRFYCLPEQLSIDKLPPTCLGPLRLSGPVNGQWLSIDARILLRSICENARHLTATFSKNESDRSIMLYDEKGHCLNDHFIEKLKLMKQKFGDN</sequence>
<dbReference type="Proteomes" id="UP000242913">
    <property type="component" value="Unassembled WGS sequence"/>
</dbReference>
<evidence type="ECO:0000313" key="4">
    <source>
        <dbReference type="Proteomes" id="UP000242913"/>
    </source>
</evidence>
<proteinExistence type="predicted"/>
<evidence type="ECO:0000256" key="1">
    <source>
        <dbReference type="SAM" id="MobiDB-lite"/>
    </source>
</evidence>